<dbReference type="Proteomes" id="UP000660708">
    <property type="component" value="Unassembled WGS sequence"/>
</dbReference>
<sequence length="123" mass="14002">MKSTEFKRHRIEQTNNDLVLVKGFPSREQLTDWLCNTAATVYCLFPSQFQSEQAQLQLRTHVRNEVEKLNVASVRCVALTIADDSVGTSLEQFDFEAACDYVIEMLTPIQPQSSQPMTIPSFE</sequence>
<organism evidence="1 2">
    <name type="scientific">Pseudoalteromonas peptidolytica F12-50-A1</name>
    <dbReference type="NCBI Taxonomy" id="1315280"/>
    <lineage>
        <taxon>Bacteria</taxon>
        <taxon>Pseudomonadati</taxon>
        <taxon>Pseudomonadota</taxon>
        <taxon>Gammaproteobacteria</taxon>
        <taxon>Alteromonadales</taxon>
        <taxon>Pseudoalteromonadaceae</taxon>
        <taxon>Pseudoalteromonas</taxon>
    </lineage>
</organism>
<evidence type="ECO:0000313" key="2">
    <source>
        <dbReference type="Proteomes" id="UP000660708"/>
    </source>
</evidence>
<dbReference type="RefSeq" id="WP_125251948.1">
    <property type="nucleotide sequence ID" value="NZ_AQHF01000028.1"/>
</dbReference>
<protein>
    <submittedName>
        <fullName evidence="1">Uncharacterized protein</fullName>
    </submittedName>
</protein>
<comment type="caution">
    <text evidence="1">The sequence shown here is derived from an EMBL/GenBank/DDBJ whole genome shotgun (WGS) entry which is preliminary data.</text>
</comment>
<accession>A0A8I0MXR5</accession>
<dbReference type="AlphaFoldDB" id="A0A8I0MXR5"/>
<reference evidence="1 2" key="1">
    <citation type="submission" date="2015-06" db="EMBL/GenBank/DDBJ databases">
        <title>Genome sequence of Pseudoalteromonas peptidolytica.</title>
        <authorList>
            <person name="Xie B.-B."/>
            <person name="Rong J.-C."/>
            <person name="Qin Q.-L."/>
            <person name="Zhang Y.-Z."/>
        </authorList>
    </citation>
    <scope>NUCLEOTIDE SEQUENCE [LARGE SCALE GENOMIC DNA]</scope>
    <source>
        <strain evidence="1 2">F12-50-A1</strain>
    </source>
</reference>
<name>A0A8I0MXR5_9GAMM</name>
<proteinExistence type="predicted"/>
<gene>
    <name evidence="1" type="ORF">PPEP_a4300</name>
</gene>
<evidence type="ECO:0000313" key="1">
    <source>
        <dbReference type="EMBL" id="MBE0347919.1"/>
    </source>
</evidence>
<dbReference type="EMBL" id="AQHF01000028">
    <property type="protein sequence ID" value="MBE0347919.1"/>
    <property type="molecule type" value="Genomic_DNA"/>
</dbReference>
<keyword evidence="2" id="KW-1185">Reference proteome</keyword>